<protein>
    <submittedName>
        <fullName evidence="1">DUF5132 domain-containing protein</fullName>
    </submittedName>
</protein>
<dbReference type="EMBL" id="CP109546">
    <property type="protein sequence ID" value="WTZ12909.1"/>
    <property type="molecule type" value="Genomic_DNA"/>
</dbReference>
<dbReference type="Pfam" id="PF17195">
    <property type="entry name" value="DUF5132"/>
    <property type="match status" value="1"/>
</dbReference>
<reference evidence="1" key="1">
    <citation type="submission" date="2022-10" db="EMBL/GenBank/DDBJ databases">
        <title>The complete genomes of actinobacterial strains from the NBC collection.</title>
        <authorList>
            <person name="Joergensen T.S."/>
            <person name="Alvarez Arevalo M."/>
            <person name="Sterndorff E.B."/>
            <person name="Faurdal D."/>
            <person name="Vuksanovic O."/>
            <person name="Mourched A.-S."/>
            <person name="Charusanti P."/>
            <person name="Shaw S."/>
            <person name="Blin K."/>
            <person name="Weber T."/>
        </authorList>
    </citation>
    <scope>NUCLEOTIDE SEQUENCE</scope>
    <source>
        <strain evidence="1">NBC_01393</strain>
    </source>
</reference>
<sequence>MNSAGVYGRIDRGPTIVFLVGVTFLPSLVGRTVSARAASAVVLCTQEEGSHMLPVVPPFLVGVIAAPLAKRVAKPLVRGVIKTSVGLTLEVKRAVIEAGEEIQSLTALAAAEKMASSARTGGVESAVR</sequence>
<evidence type="ECO:0000313" key="1">
    <source>
        <dbReference type="EMBL" id="WTZ12909.1"/>
    </source>
</evidence>
<proteinExistence type="predicted"/>
<dbReference type="AlphaFoldDB" id="A0AAU3I6X6"/>
<name>A0AAU3I6X6_9ACTN</name>
<dbReference type="InterPro" id="IPR033456">
    <property type="entry name" value="DUF5132"/>
</dbReference>
<gene>
    <name evidence="1" type="ORF">OG699_36075</name>
</gene>
<accession>A0AAU3I6X6</accession>
<organism evidence="1">
    <name type="scientific">Streptomyces sp. NBC_01393</name>
    <dbReference type="NCBI Taxonomy" id="2903851"/>
    <lineage>
        <taxon>Bacteria</taxon>
        <taxon>Bacillati</taxon>
        <taxon>Actinomycetota</taxon>
        <taxon>Actinomycetes</taxon>
        <taxon>Kitasatosporales</taxon>
        <taxon>Streptomycetaceae</taxon>
        <taxon>Streptomyces</taxon>
    </lineage>
</organism>